<dbReference type="InterPro" id="IPR000157">
    <property type="entry name" value="TIR_dom"/>
</dbReference>
<keyword evidence="4" id="KW-0520">NAD</keyword>
<dbReference type="Proteomes" id="UP000030711">
    <property type="component" value="Unassembled WGS sequence"/>
</dbReference>
<organism evidence="7">
    <name type="scientific">Eucalyptus grandis</name>
    <name type="common">Flooded gum</name>
    <dbReference type="NCBI Taxonomy" id="71139"/>
    <lineage>
        <taxon>Eukaryota</taxon>
        <taxon>Viridiplantae</taxon>
        <taxon>Streptophyta</taxon>
        <taxon>Embryophyta</taxon>
        <taxon>Tracheophyta</taxon>
        <taxon>Spermatophyta</taxon>
        <taxon>Magnoliopsida</taxon>
        <taxon>eudicotyledons</taxon>
        <taxon>Gunneridae</taxon>
        <taxon>Pentapetalae</taxon>
        <taxon>rosids</taxon>
        <taxon>malvids</taxon>
        <taxon>Myrtales</taxon>
        <taxon>Myrtaceae</taxon>
        <taxon>Myrtoideae</taxon>
        <taxon>Eucalypteae</taxon>
        <taxon>Eucalyptus</taxon>
    </lineage>
</organism>
<evidence type="ECO:0000256" key="2">
    <source>
        <dbReference type="ARBA" id="ARBA00022737"/>
    </source>
</evidence>
<dbReference type="PRINTS" id="PR00364">
    <property type="entry name" value="DISEASERSIST"/>
</dbReference>
<dbReference type="OMA" id="CEDMATN"/>
<protein>
    <recommendedName>
        <fullName evidence="5">TIR domain-containing protein</fullName>
    </recommendedName>
</protein>
<evidence type="ECO:0000313" key="8">
    <source>
        <dbReference type="Proteomes" id="UP000030711"/>
    </source>
</evidence>
<dbReference type="SUPFAM" id="SSF52200">
    <property type="entry name" value="Toll/Interleukin receptor TIR domain"/>
    <property type="match status" value="1"/>
</dbReference>
<name>A0A058ZVM6_EUCGR</name>
<keyword evidence="1" id="KW-0433">Leucine-rich repeat</keyword>
<dbReference type="InterPro" id="IPR044974">
    <property type="entry name" value="Disease_R_plants"/>
</dbReference>
<accession>A0A058ZVM6</accession>
<dbReference type="InterPro" id="IPR042197">
    <property type="entry name" value="Apaf_helical"/>
</dbReference>
<evidence type="ECO:0000259" key="5">
    <source>
        <dbReference type="PROSITE" id="PS50104"/>
    </source>
</evidence>
<dbReference type="Gene3D" id="3.40.50.10140">
    <property type="entry name" value="Toll/interleukin-1 receptor homology (TIR) domain"/>
    <property type="match status" value="1"/>
</dbReference>
<dbReference type="SMART" id="SM00255">
    <property type="entry name" value="TIR"/>
    <property type="match status" value="1"/>
</dbReference>
<dbReference type="EMBL" id="MU848301">
    <property type="protein sequence ID" value="KAK2632970.1"/>
    <property type="molecule type" value="Genomic_DNA"/>
</dbReference>
<proteinExistence type="predicted"/>
<dbReference type="Pfam" id="PF23282">
    <property type="entry name" value="WHD_ROQ1"/>
    <property type="match status" value="1"/>
</dbReference>
<dbReference type="EMBL" id="KK198815">
    <property type="protein sequence ID" value="KCW45479.1"/>
    <property type="molecule type" value="Genomic_DNA"/>
</dbReference>
<evidence type="ECO:0000313" key="7">
    <source>
        <dbReference type="EMBL" id="KCW45479.1"/>
    </source>
</evidence>
<dbReference type="SUPFAM" id="SSF52058">
    <property type="entry name" value="L domain-like"/>
    <property type="match status" value="1"/>
</dbReference>
<dbReference type="InterPro" id="IPR036390">
    <property type="entry name" value="WH_DNA-bd_sf"/>
</dbReference>
<sequence>MDSSEKNYHVFVSFRGTDVRNNFLRDLYAALKQEGIYTFVDSEELRKGEQISPALMRAIEESRVTIIIFSEDYASSPWCLDELAKIMECKAQKELIVLPVFYKVEPREVRRGRKGYGIAMTKHEKDPEKDQKSVETWKKVLFEAGSLSGWACNDGDEAEVIQSIVKELLIHLERTPLHVAEYPVGIDSRVEKIISLSQKKLDDDDTLMIGIWGSGGVGKTTIAKAIYNAIESQFQGAIFLERVRETSNKCGGLVELQKRLLSQILPPKHLAVYSVAEGASLIKERLCCKKVLLILDDVDHSCQLDTLAGGGNWFGKGSRIFVTTRDKRLVVSSHCLNCVYPVKTLEDDDALALFVWHAFQNSEKSGIRKDLINRAVHYASGLPLALEVLGSFLRGRNEPAWESELRKLSKSPDKDINQVLKISFDGLENDQKEIFLDIACFFKGQSIEYIKKVLDGCGFETTIGIEILFERSLIRKEHGTLQMHDLVQLMGQNIVYQECPHDPGKRSRLWLFEDVQDILCEDMATNAVRAIVLDLPAPKVRAVNPEEISICPDAFGNMKMLRMLIFIEVHISLQGPVYLPNNLRWLEWPNALFLECGFGSKKLVGLDIQKSHIRHLTQTQCKSLVSVPDLSSFPNLESLNLDGCKSLVEVQLECHKNLKFLSLQFCSNLSKFPHTLKATSLQALNLFGCSKLEKFSNIPEKMEHLEELDLGWTAIKELPASIENLVSVKIIILRKCKRLAMLPSSVYKLQNLEHLNLGGCSNFVKFPENLEDSSNFNGNLGFRNLYRLDLYDCNLSEVKFIENSFSFPKLERLDLSGNKLTHLLTSIYTYDLFIPKCKQLRKIHRLLPMCMCYEHMV</sequence>
<keyword evidence="8" id="KW-1185">Reference proteome</keyword>
<dbReference type="InterPro" id="IPR003591">
    <property type="entry name" value="Leu-rich_rpt_typical-subtyp"/>
</dbReference>
<dbReference type="InterPro" id="IPR027417">
    <property type="entry name" value="P-loop_NTPase"/>
</dbReference>
<reference evidence="6" key="2">
    <citation type="journal article" date="2014" name="Nature">
        <title>The genome of Eucalyptus grandis.</title>
        <authorList>
            <person name="Myburg A.A."/>
            <person name="Grattapaglia D."/>
            <person name="Tuskan G.A."/>
            <person name="Hellsten U."/>
            <person name="Hayes R.D."/>
            <person name="Grimwood J."/>
            <person name="Jenkins J."/>
            <person name="Lindquist E."/>
            <person name="Tice H."/>
            <person name="Bauer D."/>
            <person name="Goodstein D.M."/>
            <person name="Dubchak I."/>
            <person name="Poliakov A."/>
            <person name="Mizrachi E."/>
            <person name="Kullan A.R."/>
            <person name="Hussey S.G."/>
            <person name="Pinard D."/>
            <person name="van der Merwe K."/>
            <person name="Singh P."/>
            <person name="van Jaarsveld I."/>
            <person name="Silva-Junior O.B."/>
            <person name="Togawa R.C."/>
            <person name="Pappas M.R."/>
            <person name="Faria D.A."/>
            <person name="Sansaloni C.P."/>
            <person name="Petroli C.D."/>
            <person name="Yang X."/>
            <person name="Ranjan P."/>
            <person name="Tschaplinski T.J."/>
            <person name="Ye C.Y."/>
            <person name="Li T."/>
            <person name="Sterck L."/>
            <person name="Vanneste K."/>
            <person name="Murat F."/>
            <person name="Soler M."/>
            <person name="Clemente H.S."/>
            <person name="Saidi N."/>
            <person name="Cassan-Wang H."/>
            <person name="Dunand C."/>
            <person name="Hefer C.A."/>
            <person name="Bornberg-Bauer E."/>
            <person name="Kersting A.R."/>
            <person name="Vining K."/>
            <person name="Amarasinghe V."/>
            <person name="Ranik M."/>
            <person name="Naithani S."/>
            <person name="Elser J."/>
            <person name="Boyd A.E."/>
            <person name="Liston A."/>
            <person name="Spatafora J.W."/>
            <person name="Dharmwardhana P."/>
            <person name="Raja R."/>
            <person name="Sullivan C."/>
            <person name="Romanel E."/>
            <person name="Alves-Ferreira M."/>
            <person name="Kulheim C."/>
            <person name="Foley W."/>
            <person name="Carocha V."/>
            <person name="Paiva J."/>
            <person name="Kudrna D."/>
            <person name="Brommonschenkel S.H."/>
            <person name="Pasquali G."/>
            <person name="Byrne M."/>
            <person name="Rigault P."/>
            <person name="Tibbits J."/>
            <person name="Spokevicius A."/>
            <person name="Jones R.C."/>
            <person name="Steane D.A."/>
            <person name="Vaillancourt R.E."/>
            <person name="Potts B.M."/>
            <person name="Joubert F."/>
            <person name="Barry K."/>
            <person name="Pappas G.J."/>
            <person name="Strauss S.H."/>
            <person name="Jaiswal P."/>
            <person name="Grima-Pettenati J."/>
            <person name="Salse J."/>
            <person name="Van de Peer Y."/>
            <person name="Rokhsar D.S."/>
            <person name="Schmutz J."/>
        </authorList>
    </citation>
    <scope>NUCLEOTIDE SEQUENCE</scope>
    <source>
        <tissue evidence="6">Leaf extractions</tissue>
    </source>
</reference>
<reference evidence="6" key="3">
    <citation type="submission" date="2023-04" db="EMBL/GenBank/DDBJ databases">
        <title>WGS assembly of Eucalyptus grandis.</title>
        <authorList>
            <person name="Myburg A."/>
            <person name="Grattapaglia D."/>
            <person name="Tuskan G."/>
            <person name="Hellsten U."/>
            <person name="Hayes R."/>
            <person name="Grimwood J."/>
            <person name="Jenkins J."/>
            <person name="Lindquist E."/>
            <person name="Tice H."/>
            <person name="Bauer D."/>
            <person name="Goodstein D."/>
            <person name="Dubchak I."/>
            <person name="Poliakov A."/>
            <person name="Mizrachi E."/>
            <person name="Kullan A."/>
            <person name="Hussey S."/>
            <person name="Pinard D."/>
            <person name="Van D."/>
            <person name="Singh P."/>
            <person name="Van J."/>
            <person name="Silva-Junior O."/>
            <person name="Togawa R."/>
            <person name="Pappas M."/>
            <person name="Faria D."/>
            <person name="Sansaloni C."/>
            <person name="Petroli C."/>
            <person name="Yang X."/>
            <person name="Ranjan P."/>
            <person name="Tschaplinski T."/>
            <person name="Ye C."/>
            <person name="Li T."/>
            <person name="Sterck L."/>
            <person name="Vanneste K."/>
            <person name="Murat F."/>
            <person name="Soler M."/>
            <person name="Clemente H."/>
            <person name="Saidi N."/>
            <person name="Cassan-Wang H."/>
            <person name="Dunand C."/>
            <person name="Hefer C."/>
            <person name="Bornberg-Bauer E."/>
            <person name="Kersting A."/>
            <person name="Vining K."/>
            <person name="Amarasinghe V."/>
            <person name="Ranik M."/>
            <person name="Naithani S."/>
            <person name="Elser J."/>
            <person name="Boyd A."/>
            <person name="Liston A."/>
            <person name="Spatafora J."/>
            <person name="Dharmwardhana P."/>
            <person name="Raja R."/>
            <person name="Sullivan C."/>
            <person name="Romanel E."/>
            <person name="Alves-Ferreira M."/>
            <person name="Kulheim C."/>
            <person name="Foley W."/>
            <person name="Carocha V."/>
            <person name="Paiva J."/>
            <person name="Kudrna D."/>
            <person name="Brommonschenkel S."/>
            <person name="Pasquali G."/>
            <person name="Byrne M."/>
            <person name="Rigault P."/>
            <person name="Tibbits J."/>
            <person name="Spokevicius A."/>
            <person name="Jones R."/>
            <person name="Steane D."/>
            <person name="Vaillancourt R."/>
            <person name="Potts B."/>
            <person name="Joubert F."/>
            <person name="Barry K."/>
            <person name="Pappas G."/>
            <person name="Strauss S."/>
            <person name="Jaiswal P."/>
            <person name="Grima-Pettenati J."/>
            <person name="Salse J."/>
            <person name="Van D."/>
            <person name="Rokhsar D."/>
            <person name="Schmutz J."/>
        </authorList>
    </citation>
    <scope>NUCLEOTIDE SEQUENCE</scope>
    <source>
        <tissue evidence="6">Leaf extractions</tissue>
    </source>
</reference>
<dbReference type="Gramene" id="KCW45479">
    <property type="protein sequence ID" value="KCW45479"/>
    <property type="gene ID" value="EUGRSUZ_L00809"/>
</dbReference>
<evidence type="ECO:0000256" key="4">
    <source>
        <dbReference type="ARBA" id="ARBA00023027"/>
    </source>
</evidence>
<dbReference type="AlphaFoldDB" id="A0A058ZVM6"/>
<dbReference type="PANTHER" id="PTHR11017:SF292">
    <property type="entry name" value="AAA+ ATPASE DOMAIN-CONTAINING PROTEIN"/>
    <property type="match status" value="1"/>
</dbReference>
<dbReference type="SUPFAM" id="SSF52540">
    <property type="entry name" value="P-loop containing nucleoside triphosphate hydrolases"/>
    <property type="match status" value="1"/>
</dbReference>
<dbReference type="Pfam" id="PF23286">
    <property type="entry name" value="LRR_13"/>
    <property type="match status" value="1"/>
</dbReference>
<dbReference type="Gene3D" id="3.40.50.300">
    <property type="entry name" value="P-loop containing nucleotide triphosphate hydrolases"/>
    <property type="match status" value="1"/>
</dbReference>
<dbReference type="GO" id="GO:0007165">
    <property type="term" value="P:signal transduction"/>
    <property type="evidence" value="ECO:0007669"/>
    <property type="project" value="InterPro"/>
</dbReference>
<dbReference type="Pfam" id="PF00931">
    <property type="entry name" value="NB-ARC"/>
    <property type="match status" value="1"/>
</dbReference>
<dbReference type="Pfam" id="PF01582">
    <property type="entry name" value="TIR"/>
    <property type="match status" value="1"/>
</dbReference>
<reference evidence="6" key="4">
    <citation type="submission" date="2023-07" db="EMBL/GenBank/DDBJ databases">
        <authorList>
            <person name="Myburg A.A."/>
            <person name="Grattapaglia D."/>
            <person name="Tuskan G.A."/>
            <person name="Hellsten U."/>
            <person name="Hayes R.D."/>
            <person name="Grimwood J."/>
            <person name="Jenkins J."/>
            <person name="Lindquist E."/>
            <person name="Tice H."/>
            <person name="Bauer D."/>
            <person name="Goodstein D.M."/>
            <person name="Dubchak I."/>
            <person name="Poliakov A."/>
            <person name="Mizrachi E."/>
            <person name="Kullan A.R."/>
            <person name="Hussey S.G."/>
            <person name="Pinard D."/>
            <person name="Van D.M."/>
            <person name="Singh P."/>
            <person name="Van J.I."/>
            <person name="Silva-Junior O.B."/>
            <person name="Togawa R.C."/>
            <person name="Pappas M.R."/>
            <person name="Faria D.A."/>
            <person name="Sansaloni C.P."/>
            <person name="Petroli C.D."/>
            <person name="Yang X."/>
            <person name="Ranjan P."/>
            <person name="Tschaplinski T.J."/>
            <person name="Ye C.Y."/>
            <person name="Li T."/>
            <person name="Sterck L."/>
            <person name="Vanneste K."/>
            <person name="Murat F."/>
            <person name="Soler M."/>
            <person name="Clemente H.S."/>
            <person name="Saidi N."/>
            <person name="Cassan-Wang H."/>
            <person name="Dunand C."/>
            <person name="Hefer C.A."/>
            <person name="Bornberg-Bauer E."/>
            <person name="Kersting A.R."/>
            <person name="Vining K."/>
            <person name="Amarasinghe V."/>
            <person name="Ranik M."/>
            <person name="Naithani S."/>
            <person name="Elser J."/>
            <person name="Boyd A.E."/>
            <person name="Liston A."/>
            <person name="Spatafora J.W."/>
            <person name="Dharmwardhana P."/>
            <person name="Raja R."/>
            <person name="Sullivan C."/>
            <person name="Romanel E."/>
            <person name="Alves-Ferreira M."/>
            <person name="Kulheim C."/>
            <person name="Foley W."/>
            <person name="Carocha V."/>
            <person name="Paiva J."/>
            <person name="Kudrna D."/>
            <person name="Brommonschenkel S.H."/>
            <person name="Pasquali G."/>
            <person name="Byrne M."/>
            <person name="Rigault P."/>
            <person name="Tibbits J."/>
            <person name="Spokevicius A."/>
            <person name="Jones R.C."/>
            <person name="Steane D.A."/>
            <person name="Vaillancourt R.E."/>
            <person name="Potts B.M."/>
            <person name="Joubert F."/>
            <person name="Barry K."/>
            <person name="Pappas G.J."/>
            <person name="Strauss S.H."/>
            <person name="Jaiswal P."/>
            <person name="Grima-Pettenati J."/>
            <person name="Salse J."/>
            <person name="Van D.P."/>
            <person name="Rokhsar D.S."/>
            <person name="Schmutz J."/>
        </authorList>
    </citation>
    <scope>NUCLEOTIDE SEQUENCE</scope>
    <source>
        <tissue evidence="6">Leaf extractions</tissue>
    </source>
</reference>
<evidence type="ECO:0000256" key="3">
    <source>
        <dbReference type="ARBA" id="ARBA00022821"/>
    </source>
</evidence>
<dbReference type="FunFam" id="3.40.50.10140:FF:000007">
    <property type="entry name" value="Disease resistance protein (TIR-NBS-LRR class)"/>
    <property type="match status" value="1"/>
</dbReference>
<dbReference type="InterPro" id="IPR035897">
    <property type="entry name" value="Toll_tir_struct_dom_sf"/>
</dbReference>
<dbReference type="GO" id="GO:0006952">
    <property type="term" value="P:defense response"/>
    <property type="evidence" value="ECO:0007669"/>
    <property type="project" value="UniProtKB-KW"/>
</dbReference>
<evidence type="ECO:0000313" key="6">
    <source>
        <dbReference type="EMBL" id="KAK2632970.1"/>
    </source>
</evidence>
<dbReference type="InterPro" id="IPR001611">
    <property type="entry name" value="Leu-rich_rpt"/>
</dbReference>
<evidence type="ECO:0000256" key="1">
    <source>
        <dbReference type="ARBA" id="ARBA00022614"/>
    </source>
</evidence>
<dbReference type="PANTHER" id="PTHR11017">
    <property type="entry name" value="LEUCINE-RICH REPEAT-CONTAINING PROTEIN"/>
    <property type="match status" value="1"/>
</dbReference>
<reference evidence="7" key="1">
    <citation type="submission" date="2013-07" db="EMBL/GenBank/DDBJ databases">
        <title>The genome of Eucalyptus grandis.</title>
        <authorList>
            <person name="Schmutz J."/>
            <person name="Hayes R."/>
            <person name="Myburg A."/>
            <person name="Tuskan G."/>
            <person name="Grattapaglia D."/>
            <person name="Rokhsar D.S."/>
        </authorList>
    </citation>
    <scope>NUCLEOTIDE SEQUENCE</scope>
    <source>
        <tissue evidence="7">Leaf extractions</tissue>
    </source>
</reference>
<keyword evidence="2" id="KW-0677">Repeat</keyword>
<feature type="domain" description="TIR" evidence="5">
    <location>
        <begin position="6"/>
        <end position="172"/>
    </location>
</feature>
<dbReference type="InterPro" id="IPR002182">
    <property type="entry name" value="NB-ARC"/>
</dbReference>
<dbReference type="InterPro" id="IPR058192">
    <property type="entry name" value="WHD_ROQ1-like"/>
</dbReference>
<dbReference type="PROSITE" id="PS50104">
    <property type="entry name" value="TIR"/>
    <property type="match status" value="1"/>
</dbReference>
<dbReference type="InterPro" id="IPR058546">
    <property type="entry name" value="RPS4B/Roq1-like_LRR"/>
</dbReference>
<gene>
    <name evidence="7" type="ORF">EUGRSUZ_L00809</name>
</gene>
<dbReference type="InParanoid" id="A0A058ZVM6"/>
<keyword evidence="3" id="KW-0611">Plant defense</keyword>
<dbReference type="GO" id="GO:0043531">
    <property type="term" value="F:ADP binding"/>
    <property type="evidence" value="ECO:0007669"/>
    <property type="project" value="InterPro"/>
</dbReference>
<dbReference type="SUPFAM" id="SSF46785">
    <property type="entry name" value="Winged helix' DNA-binding domain"/>
    <property type="match status" value="1"/>
</dbReference>
<dbReference type="Gene3D" id="3.80.10.10">
    <property type="entry name" value="Ribonuclease Inhibitor"/>
    <property type="match status" value="2"/>
</dbReference>
<dbReference type="PROSITE" id="PS51450">
    <property type="entry name" value="LRR"/>
    <property type="match status" value="1"/>
</dbReference>
<dbReference type="SMART" id="SM00369">
    <property type="entry name" value="LRR_TYP"/>
    <property type="match status" value="2"/>
</dbReference>
<dbReference type="InterPro" id="IPR032675">
    <property type="entry name" value="LRR_dom_sf"/>
</dbReference>
<dbReference type="Gene3D" id="1.10.8.430">
    <property type="entry name" value="Helical domain of apoptotic protease-activating factors"/>
    <property type="match status" value="1"/>
</dbReference>